<evidence type="ECO:0000256" key="3">
    <source>
        <dbReference type="ARBA" id="ARBA00022490"/>
    </source>
</evidence>
<gene>
    <name evidence="7" type="primary">fliS</name>
    <name evidence="7" type="ORF">HM1_1213</name>
</gene>
<dbReference type="NCBIfam" id="TIGR00208">
    <property type="entry name" value="fliS"/>
    <property type="match status" value="1"/>
</dbReference>
<accession>B0TH36</accession>
<keyword evidence="5" id="KW-0143">Chaperone</keyword>
<dbReference type="EMBL" id="CP000930">
    <property type="protein sequence ID" value="ABZ83361.1"/>
    <property type="molecule type" value="Genomic_DNA"/>
</dbReference>
<dbReference type="KEGG" id="hmo:HM1_1213"/>
<protein>
    <recommendedName>
        <fullName evidence="6">Flagellar secretion chaperone FliS</fullName>
    </recommendedName>
</protein>
<dbReference type="PANTHER" id="PTHR34773:SF1">
    <property type="entry name" value="FLAGELLAR SECRETION CHAPERONE FLIS"/>
    <property type="match status" value="1"/>
</dbReference>
<dbReference type="PIRSF" id="PIRSF039090">
    <property type="entry name" value="Flis"/>
    <property type="match status" value="1"/>
</dbReference>
<evidence type="ECO:0000256" key="5">
    <source>
        <dbReference type="ARBA" id="ARBA00023186"/>
    </source>
</evidence>
<keyword evidence="3 6" id="KW-0963">Cytoplasm</keyword>
<dbReference type="CDD" id="cd16098">
    <property type="entry name" value="FliS"/>
    <property type="match status" value="1"/>
</dbReference>
<dbReference type="AlphaFoldDB" id="B0TH36"/>
<evidence type="ECO:0000256" key="4">
    <source>
        <dbReference type="ARBA" id="ARBA00022795"/>
    </source>
</evidence>
<dbReference type="GO" id="GO:0005829">
    <property type="term" value="C:cytosol"/>
    <property type="evidence" value="ECO:0007669"/>
    <property type="project" value="UniProtKB-SubCell"/>
</dbReference>
<dbReference type="Gene3D" id="1.20.120.340">
    <property type="entry name" value="Flagellar protein FliS"/>
    <property type="match status" value="1"/>
</dbReference>
<keyword evidence="7" id="KW-0969">Cilium</keyword>
<dbReference type="InterPro" id="IPR003713">
    <property type="entry name" value="FliS"/>
</dbReference>
<dbReference type="GO" id="GO:0071973">
    <property type="term" value="P:bacterial-type flagellum-dependent cell motility"/>
    <property type="evidence" value="ECO:0007669"/>
    <property type="project" value="TreeGrafter"/>
</dbReference>
<dbReference type="eggNOG" id="COG1516">
    <property type="taxonomic scope" value="Bacteria"/>
</dbReference>
<evidence type="ECO:0000256" key="1">
    <source>
        <dbReference type="ARBA" id="ARBA00004514"/>
    </source>
</evidence>
<proteinExistence type="inferred from homology"/>
<dbReference type="GO" id="GO:0044780">
    <property type="term" value="P:bacterial-type flagellum assembly"/>
    <property type="evidence" value="ECO:0007669"/>
    <property type="project" value="InterPro"/>
</dbReference>
<dbReference type="STRING" id="498761.HM1_1213"/>
<comment type="subcellular location">
    <subcellularLocation>
        <location evidence="1 6">Cytoplasm</location>
        <location evidence="1 6">Cytosol</location>
    </subcellularLocation>
</comment>
<evidence type="ECO:0000256" key="2">
    <source>
        <dbReference type="ARBA" id="ARBA00008787"/>
    </source>
</evidence>
<organism evidence="7 8">
    <name type="scientific">Heliobacterium modesticaldum (strain ATCC 51547 / Ice1)</name>
    <dbReference type="NCBI Taxonomy" id="498761"/>
    <lineage>
        <taxon>Bacteria</taxon>
        <taxon>Bacillati</taxon>
        <taxon>Bacillota</taxon>
        <taxon>Clostridia</taxon>
        <taxon>Eubacteriales</taxon>
        <taxon>Heliobacteriaceae</taxon>
        <taxon>Heliomicrobium</taxon>
    </lineage>
</organism>
<dbReference type="Proteomes" id="UP000008550">
    <property type="component" value="Chromosome"/>
</dbReference>
<dbReference type="InterPro" id="IPR036584">
    <property type="entry name" value="FliS_sf"/>
</dbReference>
<dbReference type="HOGENOM" id="CLU_080373_3_2_9"/>
<evidence type="ECO:0000313" key="8">
    <source>
        <dbReference type="Proteomes" id="UP000008550"/>
    </source>
</evidence>
<reference evidence="7 8" key="1">
    <citation type="journal article" date="2008" name="J. Bacteriol.">
        <title>The genome of Heliobacterium modesticaldum, a phototrophic representative of the Firmicutes containing the simplest photosynthetic apparatus.</title>
        <authorList>
            <person name="Sattley W.M."/>
            <person name="Madigan M.T."/>
            <person name="Swingley W.D."/>
            <person name="Cheung P.C."/>
            <person name="Clocksin K.M."/>
            <person name="Conrad A.L."/>
            <person name="Dejesa L.C."/>
            <person name="Honchak B.M."/>
            <person name="Jung D.O."/>
            <person name="Karbach L.E."/>
            <person name="Kurdoglu A."/>
            <person name="Lahiri S."/>
            <person name="Mastrian S.D."/>
            <person name="Page L.E."/>
            <person name="Taylor H.L."/>
            <person name="Wang Z.T."/>
            <person name="Raymond J."/>
            <person name="Chen M."/>
            <person name="Blankenship R.E."/>
            <person name="Touchman J.W."/>
        </authorList>
    </citation>
    <scope>NUCLEOTIDE SEQUENCE [LARGE SCALE GENOMIC DNA]</scope>
    <source>
        <strain evidence="8">ATCC 51547 / Ice1</strain>
    </source>
</reference>
<dbReference type="SUPFAM" id="SSF101116">
    <property type="entry name" value="Flagellar export chaperone FliS"/>
    <property type="match status" value="1"/>
</dbReference>
<sequence>MGGNQLSNADAYMTQKIMTSPPEELTTLLYDGALRFIKKGIVAIDEKNMLEAHQRIIRAQDIVIELMETLNMSQEISSQLMALYDFVLYCLVEGNVKKDKTHLNHAQELLQDMRDTWVEAIKQSRIQKTSPAPVNA</sequence>
<comment type="similarity">
    <text evidence="2 6">Belongs to the FliS family.</text>
</comment>
<evidence type="ECO:0000313" key="7">
    <source>
        <dbReference type="EMBL" id="ABZ83361.1"/>
    </source>
</evidence>
<dbReference type="Pfam" id="PF02561">
    <property type="entry name" value="FliS"/>
    <property type="match status" value="1"/>
</dbReference>
<keyword evidence="7" id="KW-0966">Cell projection</keyword>
<keyword evidence="4 6" id="KW-1005">Bacterial flagellum biogenesis</keyword>
<dbReference type="PANTHER" id="PTHR34773">
    <property type="entry name" value="FLAGELLAR SECRETION CHAPERONE FLIS"/>
    <property type="match status" value="1"/>
</dbReference>
<evidence type="ECO:0000256" key="6">
    <source>
        <dbReference type="PIRNR" id="PIRNR039090"/>
    </source>
</evidence>
<name>B0TH36_HELMI</name>
<keyword evidence="8" id="KW-1185">Reference proteome</keyword>
<keyword evidence="7" id="KW-0282">Flagellum</keyword>